<reference evidence="2 3" key="1">
    <citation type="journal article" date="2021" name="Sci. Rep.">
        <title>The genome of the diatom Chaetoceros tenuissimus carries an ancient integrated fragment of an extant virus.</title>
        <authorList>
            <person name="Hongo Y."/>
            <person name="Kimura K."/>
            <person name="Takaki Y."/>
            <person name="Yoshida Y."/>
            <person name="Baba S."/>
            <person name="Kobayashi G."/>
            <person name="Nagasaki K."/>
            <person name="Hano T."/>
            <person name="Tomaru Y."/>
        </authorList>
    </citation>
    <scope>NUCLEOTIDE SEQUENCE [LARGE SCALE GENOMIC DNA]</scope>
    <source>
        <strain evidence="2 3">NIES-3715</strain>
    </source>
</reference>
<name>A0AAD3D9C0_9STRA</name>
<accession>A0AAD3D9C0</accession>
<proteinExistence type="predicted"/>
<comment type="caution">
    <text evidence="2">The sequence shown here is derived from an EMBL/GenBank/DDBJ whole genome shotgun (WGS) entry which is preliminary data.</text>
</comment>
<evidence type="ECO:0000256" key="1">
    <source>
        <dbReference type="SAM" id="SignalP"/>
    </source>
</evidence>
<feature type="chain" id="PRO_5042085099" evidence="1">
    <location>
        <begin position="23"/>
        <end position="399"/>
    </location>
</feature>
<evidence type="ECO:0000313" key="2">
    <source>
        <dbReference type="EMBL" id="GFH60234.1"/>
    </source>
</evidence>
<gene>
    <name evidence="2" type="ORF">CTEN210_16710</name>
</gene>
<dbReference type="AlphaFoldDB" id="A0AAD3D9C0"/>
<feature type="signal peptide" evidence="1">
    <location>
        <begin position="1"/>
        <end position="22"/>
    </location>
</feature>
<protein>
    <submittedName>
        <fullName evidence="2">Uncharacterized protein</fullName>
    </submittedName>
</protein>
<evidence type="ECO:0000313" key="3">
    <source>
        <dbReference type="Proteomes" id="UP001054902"/>
    </source>
</evidence>
<keyword evidence="1" id="KW-0732">Signal</keyword>
<organism evidence="2 3">
    <name type="scientific">Chaetoceros tenuissimus</name>
    <dbReference type="NCBI Taxonomy" id="426638"/>
    <lineage>
        <taxon>Eukaryota</taxon>
        <taxon>Sar</taxon>
        <taxon>Stramenopiles</taxon>
        <taxon>Ochrophyta</taxon>
        <taxon>Bacillariophyta</taxon>
        <taxon>Coscinodiscophyceae</taxon>
        <taxon>Chaetocerotophycidae</taxon>
        <taxon>Chaetocerotales</taxon>
        <taxon>Chaetocerotaceae</taxon>
        <taxon>Chaetoceros</taxon>
    </lineage>
</organism>
<dbReference type="Proteomes" id="UP001054902">
    <property type="component" value="Unassembled WGS sequence"/>
</dbReference>
<keyword evidence="3" id="KW-1185">Reference proteome</keyword>
<sequence>MRSRCRSTFFLLCVVGGLKVEAFISQNFAKQKIRSNLFKINQQDNEDQVSCEHESTRRSVISSMIFATTSLVASQPSFAGEVGARITKAVTTSDLGISVRRSVVKGAQIIDSLDGKWEKFSDDNGLGAARFNQEGRPKPRVVPELRPLNVGMAKDILKLSDDSFIEITKISQADLDLQLEKVESTVRKSYERSGIDLSREMTSKEFDYYCYIHFKAYCDLIVGRKFSFNRKSFENALGDKLLGVVFPSFEKKLAELNSKQQGLKPNSKDCLMNGIDLALSVTDDIMKSLVENGFVAQAERNDVDPDRLKDWIDDLADIQLSIPLDGDITLSSQVLLQEQGFRVYPDFSRFVINSAIEKCLAATNQRVSSDEYYMDTNYSSDPDLFEVKQVLLNIVIDST</sequence>
<dbReference type="EMBL" id="BLLK01000069">
    <property type="protein sequence ID" value="GFH60234.1"/>
    <property type="molecule type" value="Genomic_DNA"/>
</dbReference>